<organism evidence="1 2">
    <name type="scientific">Dermacentor silvarum</name>
    <name type="common">Tick</name>
    <dbReference type="NCBI Taxonomy" id="543639"/>
    <lineage>
        <taxon>Eukaryota</taxon>
        <taxon>Metazoa</taxon>
        <taxon>Ecdysozoa</taxon>
        <taxon>Arthropoda</taxon>
        <taxon>Chelicerata</taxon>
        <taxon>Arachnida</taxon>
        <taxon>Acari</taxon>
        <taxon>Parasitiformes</taxon>
        <taxon>Ixodida</taxon>
        <taxon>Ixodoidea</taxon>
        <taxon>Ixodidae</taxon>
        <taxon>Rhipicephalinae</taxon>
        <taxon>Dermacentor</taxon>
    </lineage>
</organism>
<name>A0ACB8CC51_DERSI</name>
<dbReference type="Proteomes" id="UP000821865">
    <property type="component" value="Chromosome 8"/>
</dbReference>
<gene>
    <name evidence="1" type="ORF">HPB49_024110</name>
</gene>
<reference evidence="1" key="1">
    <citation type="submission" date="2020-05" db="EMBL/GenBank/DDBJ databases">
        <title>Large-scale comparative analyses of tick genomes elucidate their genetic diversity and vector capacities.</title>
        <authorList>
            <person name="Jia N."/>
            <person name="Wang J."/>
            <person name="Shi W."/>
            <person name="Du L."/>
            <person name="Sun Y."/>
            <person name="Zhan W."/>
            <person name="Jiang J."/>
            <person name="Wang Q."/>
            <person name="Zhang B."/>
            <person name="Ji P."/>
            <person name="Sakyi L.B."/>
            <person name="Cui X."/>
            <person name="Yuan T."/>
            <person name="Jiang B."/>
            <person name="Yang W."/>
            <person name="Lam T.T.-Y."/>
            <person name="Chang Q."/>
            <person name="Ding S."/>
            <person name="Wang X."/>
            <person name="Zhu J."/>
            <person name="Ruan X."/>
            <person name="Zhao L."/>
            <person name="Wei J."/>
            <person name="Que T."/>
            <person name="Du C."/>
            <person name="Cheng J."/>
            <person name="Dai P."/>
            <person name="Han X."/>
            <person name="Huang E."/>
            <person name="Gao Y."/>
            <person name="Liu J."/>
            <person name="Shao H."/>
            <person name="Ye R."/>
            <person name="Li L."/>
            <person name="Wei W."/>
            <person name="Wang X."/>
            <person name="Wang C."/>
            <person name="Yang T."/>
            <person name="Huo Q."/>
            <person name="Li W."/>
            <person name="Guo W."/>
            <person name="Chen H."/>
            <person name="Zhou L."/>
            <person name="Ni X."/>
            <person name="Tian J."/>
            <person name="Zhou Y."/>
            <person name="Sheng Y."/>
            <person name="Liu T."/>
            <person name="Pan Y."/>
            <person name="Xia L."/>
            <person name="Li J."/>
            <person name="Zhao F."/>
            <person name="Cao W."/>
        </authorList>
    </citation>
    <scope>NUCLEOTIDE SEQUENCE</scope>
    <source>
        <strain evidence="1">Dsil-2018</strain>
    </source>
</reference>
<keyword evidence="2" id="KW-1185">Reference proteome</keyword>
<evidence type="ECO:0000313" key="2">
    <source>
        <dbReference type="Proteomes" id="UP000821865"/>
    </source>
</evidence>
<comment type="caution">
    <text evidence="1">The sequence shown here is derived from an EMBL/GenBank/DDBJ whole genome shotgun (WGS) entry which is preliminary data.</text>
</comment>
<accession>A0ACB8CC51</accession>
<evidence type="ECO:0000313" key="1">
    <source>
        <dbReference type="EMBL" id="KAH7938477.1"/>
    </source>
</evidence>
<sequence>MKDKAHYKEQAQSTASPSYSHSSDHGPAPSADWPDPGPDGSSDFYEDQFRLRDAGSLRPAAPYEADRQRALIEGLFHRAPVQQLSLTSPTNDPAPCSILESCSAFRTTLQPAKVLITRPAPQPRVMHRCAAHDARIPAHRTVKNDGPVKVSKIAINQLERLPSDNGKLVFQCTAISMRKRDAQREPRGASCSEGRYLYKLSEPPCDYSEQCVFAQLNGVCTDHLIGDCALEFVRLLDGKTCDKLHTTAGNVLDSPTRPTANATLPEPLASRTSKFAKRNSPRSCSDLQKHKRAAHYSDTSTIPTSSTEAARHKPIPDHLRTTY</sequence>
<dbReference type="EMBL" id="CM023477">
    <property type="protein sequence ID" value="KAH7938477.1"/>
    <property type="molecule type" value="Genomic_DNA"/>
</dbReference>
<proteinExistence type="predicted"/>
<protein>
    <submittedName>
        <fullName evidence="1">Uncharacterized protein</fullName>
    </submittedName>
</protein>